<sequence>MPTGSRTRGCARRRLRQQLGRRRRIPMAERPILLFDGDRDFCTKAVNTAVRPLDTDADITPWQFADLETLGVTAEKPTARSCGSRPTLPSCTAARKRWPTC</sequence>
<protein>
    <submittedName>
        <fullName evidence="2">Uncharacterized protein</fullName>
    </submittedName>
</protein>
<dbReference type="EMBL" id="BNED01000005">
    <property type="protein sequence ID" value="GHI79211.1"/>
    <property type="molecule type" value="Genomic_DNA"/>
</dbReference>
<evidence type="ECO:0000256" key="1">
    <source>
        <dbReference type="SAM" id="MobiDB-lite"/>
    </source>
</evidence>
<proteinExistence type="predicted"/>
<name>A0ABQ3TFP1_9ACTN</name>
<feature type="region of interest" description="Disordered" evidence="1">
    <location>
        <begin position="77"/>
        <end position="101"/>
    </location>
</feature>
<gene>
    <name evidence="2" type="ORF">Sspor_47720</name>
</gene>
<evidence type="ECO:0000313" key="2">
    <source>
        <dbReference type="EMBL" id="GHI79211.1"/>
    </source>
</evidence>
<dbReference type="Proteomes" id="UP000608522">
    <property type="component" value="Unassembled WGS sequence"/>
</dbReference>
<reference evidence="3" key="1">
    <citation type="submission" date="2023-07" db="EMBL/GenBank/DDBJ databases">
        <title>Whole genome shotgun sequence of Streptomyces spororaveus NBRC 15456.</title>
        <authorList>
            <person name="Komaki H."/>
            <person name="Tamura T."/>
        </authorList>
    </citation>
    <scope>NUCLEOTIDE SEQUENCE [LARGE SCALE GENOMIC DNA]</scope>
    <source>
        <strain evidence="3">NBRC 15456</strain>
    </source>
</reference>
<accession>A0ABQ3TFP1</accession>
<keyword evidence="3" id="KW-1185">Reference proteome</keyword>
<evidence type="ECO:0000313" key="3">
    <source>
        <dbReference type="Proteomes" id="UP000608522"/>
    </source>
</evidence>
<organism evidence="2 3">
    <name type="scientific">Streptomyces spororaveus</name>
    <dbReference type="NCBI Taxonomy" id="284039"/>
    <lineage>
        <taxon>Bacteria</taxon>
        <taxon>Bacillati</taxon>
        <taxon>Actinomycetota</taxon>
        <taxon>Actinomycetes</taxon>
        <taxon>Kitasatosporales</taxon>
        <taxon>Streptomycetaceae</taxon>
        <taxon>Streptomyces</taxon>
    </lineage>
</organism>
<comment type="caution">
    <text evidence="2">The sequence shown here is derived from an EMBL/GenBank/DDBJ whole genome shotgun (WGS) entry which is preliminary data.</text>
</comment>